<reference evidence="12 13" key="1">
    <citation type="journal article" date="2023" name="bioRxiv">
        <title>Conserved and derived expression patterns and positive selection on dental genes reveal complex evolutionary context of ever-growing rodent molars.</title>
        <authorList>
            <person name="Calamari Z.T."/>
            <person name="Song A."/>
            <person name="Cohen E."/>
            <person name="Akter M."/>
            <person name="Roy R.D."/>
            <person name="Hallikas O."/>
            <person name="Christensen M.M."/>
            <person name="Li P."/>
            <person name="Marangoni P."/>
            <person name="Jernvall J."/>
            <person name="Klein O.D."/>
        </authorList>
    </citation>
    <scope>NUCLEOTIDE SEQUENCE [LARGE SCALE GENOMIC DNA]</scope>
    <source>
        <strain evidence="12">V071</strain>
    </source>
</reference>
<organism evidence="12 13">
    <name type="scientific">Myodes glareolus</name>
    <name type="common">Bank vole</name>
    <name type="synonym">Clethrionomys glareolus</name>
    <dbReference type="NCBI Taxonomy" id="447135"/>
    <lineage>
        <taxon>Eukaryota</taxon>
        <taxon>Metazoa</taxon>
        <taxon>Chordata</taxon>
        <taxon>Craniata</taxon>
        <taxon>Vertebrata</taxon>
        <taxon>Euteleostomi</taxon>
        <taxon>Mammalia</taxon>
        <taxon>Eutheria</taxon>
        <taxon>Euarchontoglires</taxon>
        <taxon>Glires</taxon>
        <taxon>Rodentia</taxon>
        <taxon>Myomorpha</taxon>
        <taxon>Muroidea</taxon>
        <taxon>Cricetidae</taxon>
        <taxon>Arvicolinae</taxon>
        <taxon>Myodes</taxon>
    </lineage>
</organism>
<dbReference type="Proteomes" id="UP001488838">
    <property type="component" value="Unassembled WGS sequence"/>
</dbReference>
<proteinExistence type="inferred from homology"/>
<sequence>MPEHRPRTTDLFIGLLALIHLGMLMIMGFTAADTFACLMALSNGYMLILLCRHKRQVQHLHSTSLSPKASPEQRASRTILLLLSFFVLIYCLDCIISASRLMHSSHPTHHSVQMMVSNSYATISPLLLICTEHRITNFLKSFVRGHSKCLIIEAKKSAVVFAKG</sequence>
<comment type="caution">
    <text evidence="12">The sequence shown here is derived from an EMBL/GenBank/DDBJ whole genome shotgun (WGS) entry which is preliminary data.</text>
</comment>
<evidence type="ECO:0000256" key="11">
    <source>
        <dbReference type="RuleBase" id="RU364061"/>
    </source>
</evidence>
<keyword evidence="8 11" id="KW-0472">Membrane</keyword>
<dbReference type="GO" id="GO:0016503">
    <property type="term" value="F:pheromone receptor activity"/>
    <property type="evidence" value="ECO:0007669"/>
    <property type="project" value="InterPro"/>
</dbReference>
<keyword evidence="9 11" id="KW-0675">Receptor</keyword>
<feature type="transmembrane region" description="Helical" evidence="11">
    <location>
        <begin position="78"/>
        <end position="99"/>
    </location>
</feature>
<evidence type="ECO:0000256" key="6">
    <source>
        <dbReference type="ARBA" id="ARBA00022989"/>
    </source>
</evidence>
<dbReference type="GO" id="GO:0005886">
    <property type="term" value="C:plasma membrane"/>
    <property type="evidence" value="ECO:0007669"/>
    <property type="project" value="UniProtKB-SubCell"/>
</dbReference>
<evidence type="ECO:0000313" key="12">
    <source>
        <dbReference type="EMBL" id="KAK7804638.1"/>
    </source>
</evidence>
<evidence type="ECO:0000256" key="5">
    <source>
        <dbReference type="ARBA" id="ARBA00022692"/>
    </source>
</evidence>
<evidence type="ECO:0000256" key="7">
    <source>
        <dbReference type="ARBA" id="ARBA00023040"/>
    </source>
</evidence>
<keyword evidence="10 11" id="KW-0807">Transducer</keyword>
<name>A0AAW0HRC1_MYOGA</name>
<keyword evidence="7 11" id="KW-0297">G-protein coupled receptor</keyword>
<dbReference type="EMBL" id="JBBHLL010000369">
    <property type="protein sequence ID" value="KAK7804638.1"/>
    <property type="molecule type" value="Genomic_DNA"/>
</dbReference>
<comment type="subcellular location">
    <subcellularLocation>
        <location evidence="1 11">Cell membrane</location>
        <topology evidence="1 11">Multi-pass membrane protein</topology>
    </subcellularLocation>
</comment>
<feature type="transmembrane region" description="Helical" evidence="11">
    <location>
        <begin position="35"/>
        <end position="51"/>
    </location>
</feature>
<comment type="caution">
    <text evidence="11">Lacks conserved residue(s) required for the propagation of feature annotation.</text>
</comment>
<dbReference type="GO" id="GO:0019236">
    <property type="term" value="P:response to pheromone"/>
    <property type="evidence" value="ECO:0007669"/>
    <property type="project" value="UniProtKB-KW"/>
</dbReference>
<evidence type="ECO:0000256" key="9">
    <source>
        <dbReference type="ARBA" id="ARBA00023170"/>
    </source>
</evidence>
<evidence type="ECO:0000256" key="1">
    <source>
        <dbReference type="ARBA" id="ARBA00004651"/>
    </source>
</evidence>
<comment type="similarity">
    <text evidence="2 11">Belongs to the G-protein coupled receptor 1 family.</text>
</comment>
<evidence type="ECO:0000256" key="3">
    <source>
        <dbReference type="ARBA" id="ARBA00022475"/>
    </source>
</evidence>
<accession>A0AAW0HRC1</accession>
<protein>
    <recommendedName>
        <fullName evidence="11">Vomeronasal type-1 receptor</fullName>
    </recommendedName>
</protein>
<evidence type="ECO:0000256" key="10">
    <source>
        <dbReference type="ARBA" id="ARBA00023224"/>
    </source>
</evidence>
<dbReference type="PANTHER" id="PTHR24062">
    <property type="entry name" value="VOMERONASAL TYPE-1 RECEPTOR"/>
    <property type="match status" value="1"/>
</dbReference>
<dbReference type="Pfam" id="PF03402">
    <property type="entry name" value="V1R"/>
    <property type="match status" value="2"/>
</dbReference>
<dbReference type="InterPro" id="IPR004072">
    <property type="entry name" value="Vmron_rcpt_1"/>
</dbReference>
<keyword evidence="4 11" id="KW-0589">Pheromone response</keyword>
<gene>
    <name evidence="12" type="ORF">U0070_011995</name>
</gene>
<feature type="transmembrane region" description="Helical" evidence="11">
    <location>
        <begin position="111"/>
        <end position="130"/>
    </location>
</feature>
<evidence type="ECO:0000256" key="8">
    <source>
        <dbReference type="ARBA" id="ARBA00023136"/>
    </source>
</evidence>
<keyword evidence="5 11" id="KW-0812">Transmembrane</keyword>
<evidence type="ECO:0000256" key="4">
    <source>
        <dbReference type="ARBA" id="ARBA00022507"/>
    </source>
</evidence>
<keyword evidence="6 11" id="KW-1133">Transmembrane helix</keyword>
<evidence type="ECO:0000313" key="13">
    <source>
        <dbReference type="Proteomes" id="UP001488838"/>
    </source>
</evidence>
<dbReference type="AlphaFoldDB" id="A0AAW0HRC1"/>
<keyword evidence="13" id="KW-1185">Reference proteome</keyword>
<keyword evidence="3 11" id="KW-1003">Cell membrane</keyword>
<feature type="transmembrane region" description="Helical" evidence="11">
    <location>
        <begin position="12"/>
        <end position="29"/>
    </location>
</feature>
<evidence type="ECO:0000256" key="2">
    <source>
        <dbReference type="ARBA" id="ARBA00010663"/>
    </source>
</evidence>
<dbReference type="SUPFAM" id="SSF81321">
    <property type="entry name" value="Family A G protein-coupled receptor-like"/>
    <property type="match status" value="1"/>
</dbReference>